<organism evidence="1">
    <name type="scientific">candidate division WWE3 bacterium</name>
    <dbReference type="NCBI Taxonomy" id="2053526"/>
    <lineage>
        <taxon>Bacteria</taxon>
        <taxon>Katanobacteria</taxon>
    </lineage>
</organism>
<sequence>MPTNLMTPVMQEAIEGGGRCRYHRASVAPPHCRRYQIKAYAEIKDTLEGALKSAYERHKTLVEQLNAADETIRGLKDSIGNREGQIHSLRQLQTFLENEKGCLNLAAAQKVLDAAGAGRKSSVTGTTKPSMIEALLTRARKTNAPFKFHRTPA</sequence>
<evidence type="ECO:0000313" key="1">
    <source>
        <dbReference type="EMBL" id="HGW29837.1"/>
    </source>
</evidence>
<gene>
    <name evidence="1" type="ORF">ENR63_02870</name>
</gene>
<name>A0A7C4XN17_UNCKA</name>
<protein>
    <submittedName>
        <fullName evidence="1">Uncharacterized protein</fullName>
    </submittedName>
</protein>
<proteinExistence type="predicted"/>
<dbReference type="EMBL" id="DSRT01000155">
    <property type="protein sequence ID" value="HGW29837.1"/>
    <property type="molecule type" value="Genomic_DNA"/>
</dbReference>
<accession>A0A7C4XN17</accession>
<dbReference type="AlphaFoldDB" id="A0A7C4XN17"/>
<reference evidence="1" key="1">
    <citation type="journal article" date="2020" name="mSystems">
        <title>Genome- and Community-Level Interaction Insights into Carbon Utilization and Element Cycling Functions of Hydrothermarchaeota in Hydrothermal Sediment.</title>
        <authorList>
            <person name="Zhou Z."/>
            <person name="Liu Y."/>
            <person name="Xu W."/>
            <person name="Pan J."/>
            <person name="Luo Z.H."/>
            <person name="Li M."/>
        </authorList>
    </citation>
    <scope>NUCLEOTIDE SEQUENCE [LARGE SCALE GENOMIC DNA]</scope>
    <source>
        <strain evidence="1">SpSt-417</strain>
    </source>
</reference>
<comment type="caution">
    <text evidence="1">The sequence shown here is derived from an EMBL/GenBank/DDBJ whole genome shotgun (WGS) entry which is preliminary data.</text>
</comment>